<evidence type="ECO:0000313" key="2">
    <source>
        <dbReference type="Proteomes" id="UP001172680"/>
    </source>
</evidence>
<sequence length="474" mass="53058">MAKFAGKATLSSRKSSEYARLAGKPFLTRYYEGSLVDDDWEILDVLNRKTGPSSDFGRHLEAIKMEFSRASVEARESGPQLSDRLSSGLTASPKLSRKRRMQTSTSDKQATPMTVQDRQIERWSIASYDLQYLLKCDFAQGRPACTARRQQALELFKKVLLRMAKTGPTEEAFTAWVETIPEARSFLLAATSVTEARALLPNLLMCFSPDDSLADNEQLMRVALVKLHKWLNAIVQAGSEEEHAFFVRQHWWKYMKERAWPAFLVLHPRQENPRLVVNQVLGLNVNRSSTKFPTSFLQGHQASLPLIYNLNSKAKTTLQSLVPVHPGDTLWLVHAFLSEEFPEGGEVDCGNPTIDPQSPSVWTKVERFCSAPGYSNHPHLQELKALSQMAKAFGNDSKRAGTTLLSALELLRPPVGKTHKSVRVKLPGGPSKVIGKQIYQIGASAPSGVLQDHGFPQQETAYLNQKRAAREWET</sequence>
<dbReference type="Proteomes" id="UP001172680">
    <property type="component" value="Unassembled WGS sequence"/>
</dbReference>
<reference evidence="1" key="1">
    <citation type="submission" date="2022-10" db="EMBL/GenBank/DDBJ databases">
        <title>Culturing micro-colonial fungi from biological soil crusts in the Mojave desert and describing Neophaeococcomyces mojavensis, and introducing the new genera and species Taxawa tesnikishii.</title>
        <authorList>
            <person name="Kurbessoian T."/>
            <person name="Stajich J.E."/>
        </authorList>
    </citation>
    <scope>NUCLEOTIDE SEQUENCE</scope>
    <source>
        <strain evidence="1">JES_115</strain>
    </source>
</reference>
<evidence type="ECO:0000313" key="1">
    <source>
        <dbReference type="EMBL" id="KAJ9644035.1"/>
    </source>
</evidence>
<proteinExistence type="predicted"/>
<gene>
    <name evidence="1" type="ORF">H2199_003903</name>
</gene>
<comment type="caution">
    <text evidence="1">The sequence shown here is derived from an EMBL/GenBank/DDBJ whole genome shotgun (WGS) entry which is preliminary data.</text>
</comment>
<protein>
    <submittedName>
        <fullName evidence="1">Uncharacterized protein</fullName>
    </submittedName>
</protein>
<keyword evidence="2" id="KW-1185">Reference proteome</keyword>
<dbReference type="EMBL" id="JAPDRP010000010">
    <property type="protein sequence ID" value="KAJ9644035.1"/>
    <property type="molecule type" value="Genomic_DNA"/>
</dbReference>
<accession>A0ACC2Z9L3</accession>
<organism evidence="1 2">
    <name type="scientific">Coniosporium tulheliwenetii</name>
    <dbReference type="NCBI Taxonomy" id="3383036"/>
    <lineage>
        <taxon>Eukaryota</taxon>
        <taxon>Fungi</taxon>
        <taxon>Dikarya</taxon>
        <taxon>Ascomycota</taxon>
        <taxon>Pezizomycotina</taxon>
        <taxon>Dothideomycetes</taxon>
        <taxon>Dothideomycetes incertae sedis</taxon>
        <taxon>Coniosporium</taxon>
    </lineage>
</organism>
<name>A0ACC2Z9L3_9PEZI</name>